<dbReference type="SUPFAM" id="SSF47090">
    <property type="entry name" value="PGBD-like"/>
    <property type="match status" value="1"/>
</dbReference>
<evidence type="ECO:0000313" key="7">
    <source>
        <dbReference type="EMBL" id="USI73098.1"/>
    </source>
</evidence>
<comment type="similarity">
    <text evidence="2">Belongs to the N-acetylmuramoyl-L-alanine amidase 2 family.</text>
</comment>
<name>A0ABY4X841_9SPHN</name>
<keyword evidence="4" id="KW-0378">Hydrolase</keyword>
<dbReference type="SMART" id="SM00644">
    <property type="entry name" value="Ami_2"/>
    <property type="match status" value="1"/>
</dbReference>
<dbReference type="InterPro" id="IPR002502">
    <property type="entry name" value="Amidase_domain"/>
</dbReference>
<dbReference type="Proteomes" id="UP001056937">
    <property type="component" value="Chromosome 1"/>
</dbReference>
<dbReference type="Gene3D" id="1.10.101.10">
    <property type="entry name" value="PGBD-like superfamily/PGBD"/>
    <property type="match status" value="1"/>
</dbReference>
<accession>A0ABY4X841</accession>
<evidence type="ECO:0000259" key="6">
    <source>
        <dbReference type="SMART" id="SM00644"/>
    </source>
</evidence>
<dbReference type="EC" id="3.5.1.28" evidence="3"/>
<evidence type="ECO:0000256" key="2">
    <source>
        <dbReference type="ARBA" id="ARBA00007553"/>
    </source>
</evidence>
<evidence type="ECO:0000313" key="8">
    <source>
        <dbReference type="Proteomes" id="UP001056937"/>
    </source>
</evidence>
<evidence type="ECO:0000256" key="3">
    <source>
        <dbReference type="ARBA" id="ARBA00011901"/>
    </source>
</evidence>
<evidence type="ECO:0000256" key="4">
    <source>
        <dbReference type="ARBA" id="ARBA00022801"/>
    </source>
</evidence>
<reference evidence="7" key="1">
    <citation type="journal article" date="2022" name="Toxins">
        <title>Genomic Analysis of Sphingopyxis sp. USTB-05 for Biodegrading Cyanobacterial Hepatotoxins.</title>
        <authorList>
            <person name="Liu C."/>
            <person name="Xu Q."/>
            <person name="Zhao Z."/>
            <person name="Zhang H."/>
            <person name="Liu X."/>
            <person name="Yin C."/>
            <person name="Liu Y."/>
            <person name="Yan H."/>
        </authorList>
    </citation>
    <scope>NUCLEOTIDE SEQUENCE</scope>
    <source>
        <strain evidence="7">NBD5</strain>
    </source>
</reference>
<organism evidence="7 8">
    <name type="scientific">Sphingomonas morindae</name>
    <dbReference type="NCBI Taxonomy" id="1541170"/>
    <lineage>
        <taxon>Bacteria</taxon>
        <taxon>Pseudomonadati</taxon>
        <taxon>Pseudomonadota</taxon>
        <taxon>Alphaproteobacteria</taxon>
        <taxon>Sphingomonadales</taxon>
        <taxon>Sphingomonadaceae</taxon>
        <taxon>Sphingomonas</taxon>
    </lineage>
</organism>
<sequence>MVAMIERPSPNFNERTLPVSLLVLHYTGMESAEAALERLTSPLSEVSAHYLIDEDGGIVRLVPEEKRAWHAGRGWWRGITDLNSASIGIELVNPGHEFGYRPFPEPQMAALIPLMGEIVGRYGITRGNIVGHSDVAPARKQDPGELFDWERLARLRLALPTPHKYLVDPFWTDGGFLLALERFGYDISAPEAAVRAFQRRYRPAILDGVIDGQCRAILLSLLTGGDKAAALRQQQG</sequence>
<evidence type="ECO:0000256" key="1">
    <source>
        <dbReference type="ARBA" id="ARBA00001561"/>
    </source>
</evidence>
<protein>
    <recommendedName>
        <fullName evidence="3">N-acetylmuramoyl-L-alanine amidase</fullName>
        <ecNumber evidence="3">3.5.1.28</ecNumber>
    </recommendedName>
</protein>
<dbReference type="InterPro" id="IPR036505">
    <property type="entry name" value="Amidase/PGRP_sf"/>
</dbReference>
<dbReference type="InterPro" id="IPR036366">
    <property type="entry name" value="PGBDSf"/>
</dbReference>
<dbReference type="PANTHER" id="PTHR30417:SF1">
    <property type="entry name" value="N-ACETYLMURAMOYL-L-ALANINE AMIDASE AMID"/>
    <property type="match status" value="1"/>
</dbReference>
<keyword evidence="5" id="KW-0961">Cell wall biogenesis/degradation</keyword>
<dbReference type="CDD" id="cd06583">
    <property type="entry name" value="PGRP"/>
    <property type="match status" value="1"/>
</dbReference>
<comment type="catalytic activity">
    <reaction evidence="1">
        <text>Hydrolyzes the link between N-acetylmuramoyl residues and L-amino acid residues in certain cell-wall glycopeptides.</text>
        <dbReference type="EC" id="3.5.1.28"/>
    </reaction>
</comment>
<feature type="domain" description="N-acetylmuramoyl-L-alanine amidase" evidence="6">
    <location>
        <begin position="9"/>
        <end position="144"/>
    </location>
</feature>
<gene>
    <name evidence="7" type="ORF">LHA26_01050</name>
</gene>
<dbReference type="Gene3D" id="3.40.80.10">
    <property type="entry name" value="Peptidoglycan recognition protein-like"/>
    <property type="match status" value="1"/>
</dbReference>
<dbReference type="EMBL" id="CP084930">
    <property type="protein sequence ID" value="USI73098.1"/>
    <property type="molecule type" value="Genomic_DNA"/>
</dbReference>
<evidence type="ECO:0000256" key="5">
    <source>
        <dbReference type="ARBA" id="ARBA00023316"/>
    </source>
</evidence>
<dbReference type="Pfam" id="PF01510">
    <property type="entry name" value="Amidase_2"/>
    <property type="match status" value="1"/>
</dbReference>
<keyword evidence="8" id="KW-1185">Reference proteome</keyword>
<dbReference type="SUPFAM" id="SSF55846">
    <property type="entry name" value="N-acetylmuramoyl-L-alanine amidase-like"/>
    <property type="match status" value="1"/>
</dbReference>
<dbReference type="InterPro" id="IPR036365">
    <property type="entry name" value="PGBD-like_sf"/>
</dbReference>
<proteinExistence type="inferred from homology"/>
<dbReference type="PANTHER" id="PTHR30417">
    <property type="entry name" value="N-ACETYLMURAMOYL-L-ALANINE AMIDASE AMID"/>
    <property type="match status" value="1"/>
</dbReference>
<dbReference type="InterPro" id="IPR051206">
    <property type="entry name" value="NAMLAA_amidase_2"/>
</dbReference>